<protein>
    <submittedName>
        <fullName evidence="2">Uncharacterized protein</fullName>
    </submittedName>
</protein>
<feature type="region of interest" description="Disordered" evidence="1">
    <location>
        <begin position="1"/>
        <end position="29"/>
    </location>
</feature>
<dbReference type="AlphaFoldDB" id="A0A6C0IFK9"/>
<accession>A0A6C0IFK9</accession>
<proteinExistence type="predicted"/>
<organism evidence="2">
    <name type="scientific">viral metagenome</name>
    <dbReference type="NCBI Taxonomy" id="1070528"/>
    <lineage>
        <taxon>unclassified sequences</taxon>
        <taxon>metagenomes</taxon>
        <taxon>organismal metagenomes</taxon>
    </lineage>
</organism>
<evidence type="ECO:0000313" key="2">
    <source>
        <dbReference type="EMBL" id="QHT91958.1"/>
    </source>
</evidence>
<dbReference type="EMBL" id="MN740172">
    <property type="protein sequence ID" value="QHT91958.1"/>
    <property type="molecule type" value="Genomic_DNA"/>
</dbReference>
<feature type="compositionally biased region" description="Basic residues" evidence="1">
    <location>
        <begin position="1"/>
        <end position="27"/>
    </location>
</feature>
<name>A0A6C0IFK9_9ZZZZ</name>
<evidence type="ECO:0000256" key="1">
    <source>
        <dbReference type="SAM" id="MobiDB-lite"/>
    </source>
</evidence>
<sequence length="80" mass="9232">MKYRKNKNTIIRKHRKKSRNNTRKNKMKGGGFMDYFTSSSIGINGFSLFGKSQSKQYCDSDGCREQPCYSIFGFPVCKTV</sequence>
<reference evidence="2" key="1">
    <citation type="journal article" date="2020" name="Nature">
        <title>Giant virus diversity and host interactions through global metagenomics.</title>
        <authorList>
            <person name="Schulz F."/>
            <person name="Roux S."/>
            <person name="Paez-Espino D."/>
            <person name="Jungbluth S."/>
            <person name="Walsh D.A."/>
            <person name="Denef V.J."/>
            <person name="McMahon K.D."/>
            <person name="Konstantinidis K.T."/>
            <person name="Eloe-Fadrosh E.A."/>
            <person name="Kyrpides N.C."/>
            <person name="Woyke T."/>
        </authorList>
    </citation>
    <scope>NUCLEOTIDE SEQUENCE</scope>
    <source>
        <strain evidence="2">GVMAG-M-3300023184-86</strain>
    </source>
</reference>